<comment type="subcellular location">
    <subcellularLocation>
        <location evidence="1">Cytoplasm</location>
        <location evidence="1">Cytosol</location>
    </subcellularLocation>
</comment>
<dbReference type="Pfam" id="PF05400">
    <property type="entry name" value="FliT"/>
    <property type="match status" value="1"/>
</dbReference>
<keyword evidence="6" id="KW-0969">Cilium</keyword>
<dbReference type="EMBL" id="JABBGJ010000019">
    <property type="protein sequence ID" value="NMM00028.1"/>
    <property type="molecule type" value="Genomic_DNA"/>
</dbReference>
<evidence type="ECO:0000256" key="4">
    <source>
        <dbReference type="ARBA" id="ARBA00023186"/>
    </source>
</evidence>
<keyword evidence="4" id="KW-0143">Chaperone</keyword>
<dbReference type="RefSeq" id="WP_169486975.1">
    <property type="nucleotide sequence ID" value="NZ_JABBGJ010000019.1"/>
</dbReference>
<dbReference type="GO" id="GO:0044781">
    <property type="term" value="P:bacterial-type flagellum organization"/>
    <property type="evidence" value="ECO:0007669"/>
    <property type="project" value="UniProtKB-KW"/>
</dbReference>
<gene>
    <name evidence="6" type="ORF">HHL24_19055</name>
</gene>
<comment type="caution">
    <text evidence="6">The sequence shown here is derived from an EMBL/GenBank/DDBJ whole genome shotgun (WGS) entry which is preliminary data.</text>
</comment>
<accession>A0A848IC40</accession>
<evidence type="ECO:0000256" key="1">
    <source>
        <dbReference type="ARBA" id="ARBA00004514"/>
    </source>
</evidence>
<proteinExistence type="predicted"/>
<keyword evidence="7" id="KW-1185">Reference proteome</keyword>
<keyword evidence="6" id="KW-0282">Flagellum</keyword>
<evidence type="ECO:0000256" key="5">
    <source>
        <dbReference type="ARBA" id="ARBA00093797"/>
    </source>
</evidence>
<dbReference type="InterPro" id="IPR008622">
    <property type="entry name" value="FliT"/>
</dbReference>
<evidence type="ECO:0000256" key="3">
    <source>
        <dbReference type="ARBA" id="ARBA00022795"/>
    </source>
</evidence>
<organism evidence="6 7">
    <name type="scientific">Paraburkholderia polaris</name>
    <dbReference type="NCBI Taxonomy" id="2728848"/>
    <lineage>
        <taxon>Bacteria</taxon>
        <taxon>Pseudomonadati</taxon>
        <taxon>Pseudomonadota</taxon>
        <taxon>Betaproteobacteria</taxon>
        <taxon>Burkholderiales</taxon>
        <taxon>Burkholderiaceae</taxon>
        <taxon>Paraburkholderia</taxon>
    </lineage>
</organism>
<reference evidence="6 7" key="1">
    <citation type="submission" date="2020-04" db="EMBL/GenBank/DDBJ databases">
        <title>Paraburkholderia sp. RP-4-7 isolated from soil.</title>
        <authorList>
            <person name="Dahal R.H."/>
        </authorList>
    </citation>
    <scope>NUCLEOTIDE SEQUENCE [LARGE SCALE GENOMIC DNA]</scope>
    <source>
        <strain evidence="6 7">RP-4-7</strain>
    </source>
</reference>
<keyword evidence="3" id="KW-1005">Bacterial flagellum biogenesis</keyword>
<dbReference type="Proteomes" id="UP000544134">
    <property type="component" value="Unassembled WGS sequence"/>
</dbReference>
<evidence type="ECO:0000313" key="6">
    <source>
        <dbReference type="EMBL" id="NMM00028.1"/>
    </source>
</evidence>
<dbReference type="Gene3D" id="1.20.58.380">
    <property type="entry name" value="Flagellar protein flit"/>
    <property type="match status" value="1"/>
</dbReference>
<evidence type="ECO:0000313" key="7">
    <source>
        <dbReference type="Proteomes" id="UP000544134"/>
    </source>
</evidence>
<name>A0A848IC40_9BURK</name>
<evidence type="ECO:0000256" key="2">
    <source>
        <dbReference type="ARBA" id="ARBA00022490"/>
    </source>
</evidence>
<keyword evidence="6" id="KW-0966">Cell projection</keyword>
<sequence>MDAPSTHEQLFQRYETIAHLSDNMLKAARQDDWDRVIALQQHYSALVDTLRPVHGRFSFDVSQRARLDALLRRILSDETEVRERVAPRLARLSALIASNRQSLALHNTYGLPRYG</sequence>
<protein>
    <recommendedName>
        <fullName evidence="5">Flagellar protein FliT</fullName>
    </recommendedName>
</protein>
<keyword evidence="2" id="KW-0963">Cytoplasm</keyword>
<dbReference type="AlphaFoldDB" id="A0A848IC40"/>